<accession>A0ABN7M378</accession>
<dbReference type="PANTHER" id="PTHR35861:SF1">
    <property type="entry name" value="PHAGE TAIL SHEATH PROTEIN"/>
    <property type="match status" value="1"/>
</dbReference>
<evidence type="ECO:0000313" key="2">
    <source>
        <dbReference type="Proteomes" id="UP000675880"/>
    </source>
</evidence>
<keyword evidence="2" id="KW-1185">Reference proteome</keyword>
<dbReference type="PANTHER" id="PTHR35861">
    <property type="match status" value="1"/>
</dbReference>
<name>A0ABN7M378_9BACT</name>
<gene>
    <name evidence="1" type="ORF">NSPZN2_40632</name>
</gene>
<proteinExistence type="predicted"/>
<dbReference type="Proteomes" id="UP000675880">
    <property type="component" value="Unassembled WGS sequence"/>
</dbReference>
<reference evidence="1 2" key="1">
    <citation type="submission" date="2021-02" db="EMBL/GenBank/DDBJ databases">
        <authorList>
            <person name="Han P."/>
        </authorList>
    </citation>
    <scope>NUCLEOTIDE SEQUENCE [LARGE SCALE GENOMIC DNA]</scope>
    <source>
        <strain evidence="1">Candidatus Nitrospira sp. ZN2</strain>
    </source>
</reference>
<sequence>MTALSAFGTRVAEILVRITPHLTQGEPTISNTSTVPTIAPVAPGIYVDEIDPGAPDMPAVMRELVRALLEQICECELVGLVYEENSLETRAQLIATLRGHLVMRWAKDFLKGRSVQEALFLRCDHTTTTQTDLDSGFLICEVGMAPVNPSEFVVFRMLIRFAPRP</sequence>
<dbReference type="EMBL" id="CAJNBJ010000017">
    <property type="protein sequence ID" value="CAE6778403.1"/>
    <property type="molecule type" value="Genomic_DNA"/>
</dbReference>
<comment type="caution">
    <text evidence="1">The sequence shown here is derived from an EMBL/GenBank/DDBJ whole genome shotgun (WGS) entry which is preliminary data.</text>
</comment>
<dbReference type="InterPro" id="IPR052042">
    <property type="entry name" value="Tail_sheath_structural"/>
</dbReference>
<organism evidence="1 2">
    <name type="scientific">Nitrospira defluvii</name>
    <dbReference type="NCBI Taxonomy" id="330214"/>
    <lineage>
        <taxon>Bacteria</taxon>
        <taxon>Pseudomonadati</taxon>
        <taxon>Nitrospirota</taxon>
        <taxon>Nitrospiria</taxon>
        <taxon>Nitrospirales</taxon>
        <taxon>Nitrospiraceae</taxon>
        <taxon>Nitrospira</taxon>
    </lineage>
</organism>
<protein>
    <submittedName>
        <fullName evidence="1">Uncharacterized protein</fullName>
    </submittedName>
</protein>
<evidence type="ECO:0000313" key="1">
    <source>
        <dbReference type="EMBL" id="CAE6778403.1"/>
    </source>
</evidence>